<feature type="transmembrane region" description="Helical" evidence="1">
    <location>
        <begin position="76"/>
        <end position="100"/>
    </location>
</feature>
<proteinExistence type="predicted"/>
<dbReference type="VEuPathDB" id="CryptoDB:Vbra_4002"/>
<dbReference type="AlphaFoldDB" id="A0A0G4EMA3"/>
<keyword evidence="3" id="KW-1185">Reference proteome</keyword>
<protein>
    <submittedName>
        <fullName evidence="2">Uncharacterized protein</fullName>
    </submittedName>
</protein>
<feature type="transmembrane region" description="Helical" evidence="1">
    <location>
        <begin position="41"/>
        <end position="64"/>
    </location>
</feature>
<keyword evidence="1" id="KW-0812">Transmembrane</keyword>
<dbReference type="InParanoid" id="A0A0G4EMA3"/>
<sequence length="270" mass="30085">MRLWNLALAAFDVIPLVFLCVALKSGYWLEPHRFGYVMDAPYAGGFFATGIVFLIFSVCFNLYLSYTEDMRIAAQSFVGSIFHLAVSVVVSLAVMAWFMMGVYCCCFCFAYCYPEHWDLRIIFTTQGTLGAHRGIEQARGQKIDVDAMVESINQPSSSRQSDVGDAIAGLVQCLVYVYHVDWTFPALHLSRPSKWTAIIFFVIAAEVVSPEDYERGPRPGKVEFGQASVLATVGIGLTILSLIVENLWPKFKGKPEIDIDELDLLESGCE</sequence>
<keyword evidence="1" id="KW-1133">Transmembrane helix</keyword>
<dbReference type="EMBL" id="CDMY01000263">
    <property type="protein sequence ID" value="CEL98115.1"/>
    <property type="molecule type" value="Genomic_DNA"/>
</dbReference>
<evidence type="ECO:0000313" key="3">
    <source>
        <dbReference type="Proteomes" id="UP000041254"/>
    </source>
</evidence>
<organism evidence="2 3">
    <name type="scientific">Vitrella brassicaformis (strain CCMP3155)</name>
    <dbReference type="NCBI Taxonomy" id="1169540"/>
    <lineage>
        <taxon>Eukaryota</taxon>
        <taxon>Sar</taxon>
        <taxon>Alveolata</taxon>
        <taxon>Colpodellida</taxon>
        <taxon>Vitrellaceae</taxon>
        <taxon>Vitrella</taxon>
    </lineage>
</organism>
<dbReference type="PhylomeDB" id="A0A0G4EMA3"/>
<evidence type="ECO:0000256" key="1">
    <source>
        <dbReference type="SAM" id="Phobius"/>
    </source>
</evidence>
<accession>A0A0G4EMA3</accession>
<evidence type="ECO:0000313" key="2">
    <source>
        <dbReference type="EMBL" id="CEL98115.1"/>
    </source>
</evidence>
<dbReference type="Proteomes" id="UP000041254">
    <property type="component" value="Unassembled WGS sequence"/>
</dbReference>
<gene>
    <name evidence="2" type="ORF">Vbra_4002</name>
</gene>
<name>A0A0G4EMA3_VITBC</name>
<feature type="transmembrane region" description="Helical" evidence="1">
    <location>
        <begin position="7"/>
        <end position="29"/>
    </location>
</feature>
<reference evidence="2 3" key="1">
    <citation type="submission" date="2014-11" db="EMBL/GenBank/DDBJ databases">
        <authorList>
            <person name="Zhu J."/>
            <person name="Qi W."/>
            <person name="Song R."/>
        </authorList>
    </citation>
    <scope>NUCLEOTIDE SEQUENCE [LARGE SCALE GENOMIC DNA]</scope>
</reference>
<keyword evidence="1" id="KW-0472">Membrane</keyword>